<evidence type="ECO:0000259" key="1">
    <source>
        <dbReference type="PROSITE" id="PS51335"/>
    </source>
</evidence>
<comment type="caution">
    <text evidence="2">The sequence shown here is derived from an EMBL/GenBank/DDBJ whole genome shotgun (WGS) entry which is preliminary data.</text>
</comment>
<reference evidence="2" key="1">
    <citation type="submission" date="2021-01" db="EMBL/GenBank/DDBJ databases">
        <title>Metabolic potential, ecology and presence of endohyphal bacteria is reflected in genomic diversity of Mucoromycotina.</title>
        <authorList>
            <person name="Muszewska A."/>
            <person name="Okrasinska A."/>
            <person name="Steczkiewicz K."/>
            <person name="Drgas O."/>
            <person name="Orlowska M."/>
            <person name="Perlinska-Lenart U."/>
            <person name="Aleksandrzak-Piekarczyk T."/>
            <person name="Szatraj K."/>
            <person name="Zielenkiewicz U."/>
            <person name="Pilsyk S."/>
            <person name="Malc E."/>
            <person name="Mieczkowski P."/>
            <person name="Kruszewska J.S."/>
            <person name="Biernat P."/>
            <person name="Pawlowska J."/>
        </authorList>
    </citation>
    <scope>NUCLEOTIDE SEQUENCE</scope>
    <source>
        <strain evidence="2">WA0000018081</strain>
    </source>
</reference>
<name>A0A8H7VTB3_9FUNG</name>
<feature type="domain" description="ELMO" evidence="1">
    <location>
        <begin position="81"/>
        <end position="235"/>
    </location>
</feature>
<dbReference type="Pfam" id="PF04727">
    <property type="entry name" value="ELMO_CED12"/>
    <property type="match status" value="1"/>
</dbReference>
<protein>
    <recommendedName>
        <fullName evidence="1">ELMO domain-containing protein</fullName>
    </recommendedName>
</protein>
<dbReference type="PROSITE" id="PS51335">
    <property type="entry name" value="ELMO"/>
    <property type="match status" value="1"/>
</dbReference>
<proteinExistence type="predicted"/>
<dbReference type="PANTHER" id="PTHR12771">
    <property type="entry name" value="ENGULFMENT AND CELL MOTILITY"/>
    <property type="match status" value="1"/>
</dbReference>
<dbReference type="InterPro" id="IPR050868">
    <property type="entry name" value="ELMO_domain-containing"/>
</dbReference>
<dbReference type="EMBL" id="JAEPRE010000069">
    <property type="protein sequence ID" value="KAG2233811.1"/>
    <property type="molecule type" value="Genomic_DNA"/>
</dbReference>
<dbReference type="GO" id="GO:0005096">
    <property type="term" value="F:GTPase activator activity"/>
    <property type="evidence" value="ECO:0007669"/>
    <property type="project" value="TreeGrafter"/>
</dbReference>
<dbReference type="Proteomes" id="UP000613177">
    <property type="component" value="Unassembled WGS sequence"/>
</dbReference>
<evidence type="ECO:0000313" key="3">
    <source>
        <dbReference type="Proteomes" id="UP000613177"/>
    </source>
</evidence>
<dbReference type="PANTHER" id="PTHR12771:SF51">
    <property type="entry name" value="LD01482P"/>
    <property type="match status" value="1"/>
</dbReference>
<dbReference type="InterPro" id="IPR006816">
    <property type="entry name" value="ELMO_dom"/>
</dbReference>
<gene>
    <name evidence="2" type="ORF">INT48_005964</name>
</gene>
<sequence>MRADRSIFYSSQLQEEKYQLEQPGCQVQEIVSSVALKKEFSKESLATQVLETSLNRIYDTNQVLYTVEQQIKTKYDSKNSEHEQHLMDLWNRMKPDTPLQTRISKQWVDIGFQGSDPATDFRGMGMQGLLDLLYFVKKYPTYAHSVLQHASHPTNWYPYAIVGINITKFCYQALESRKLQMYLFQYGANVDMFQEFYCYLFNQFNQFWITHEPSLTVMDFESKFIEFKQQVEKDLLLETITLLE</sequence>
<evidence type="ECO:0000313" key="2">
    <source>
        <dbReference type="EMBL" id="KAG2233811.1"/>
    </source>
</evidence>
<organism evidence="2 3">
    <name type="scientific">Thamnidium elegans</name>
    <dbReference type="NCBI Taxonomy" id="101142"/>
    <lineage>
        <taxon>Eukaryota</taxon>
        <taxon>Fungi</taxon>
        <taxon>Fungi incertae sedis</taxon>
        <taxon>Mucoromycota</taxon>
        <taxon>Mucoromycotina</taxon>
        <taxon>Mucoromycetes</taxon>
        <taxon>Mucorales</taxon>
        <taxon>Mucorineae</taxon>
        <taxon>Mucoraceae</taxon>
        <taxon>Thamnidium</taxon>
    </lineage>
</organism>
<accession>A0A8H7VTB3</accession>
<dbReference type="AlphaFoldDB" id="A0A8H7VTB3"/>
<keyword evidence="3" id="KW-1185">Reference proteome</keyword>